<name>A0ABN7JU75_9HYPH</name>
<comment type="caution">
    <text evidence="1">The sequence shown here is derived from an EMBL/GenBank/DDBJ whole genome shotgun (WGS) entry which is preliminary data.</text>
</comment>
<proteinExistence type="predicted"/>
<reference evidence="1 2" key="1">
    <citation type="submission" date="2020-11" db="EMBL/GenBank/DDBJ databases">
        <authorList>
            <person name="Lassalle F."/>
        </authorList>
    </citation>
    <scope>NUCLEOTIDE SEQUENCE [LARGE SCALE GENOMIC DNA]</scope>
    <source>
        <strain evidence="1 2">AB21</strain>
    </source>
</reference>
<gene>
    <name evidence="1" type="ORF">RHAB21_03803</name>
</gene>
<dbReference type="RefSeq" id="WP_142588912.1">
    <property type="nucleotide sequence ID" value="NZ_CABFWE030000011.1"/>
</dbReference>
<keyword evidence="1" id="KW-0808">Transferase</keyword>
<organism evidence="1 2">
    <name type="scientific">Pseudorhizobium halotolerans</name>
    <dbReference type="NCBI Taxonomy" id="1233081"/>
    <lineage>
        <taxon>Bacteria</taxon>
        <taxon>Pseudomonadati</taxon>
        <taxon>Pseudomonadota</taxon>
        <taxon>Alphaproteobacteria</taxon>
        <taxon>Hyphomicrobiales</taxon>
        <taxon>Rhizobiaceae</taxon>
        <taxon>Rhizobium/Agrobacterium group</taxon>
        <taxon>Pseudorhizobium</taxon>
    </lineage>
</organism>
<dbReference type="EMBL" id="CABFWE030000011">
    <property type="protein sequence ID" value="CAD7047602.1"/>
    <property type="molecule type" value="Genomic_DNA"/>
</dbReference>
<dbReference type="Proteomes" id="UP000601041">
    <property type="component" value="Unassembled WGS sequence"/>
</dbReference>
<evidence type="ECO:0000313" key="1">
    <source>
        <dbReference type="EMBL" id="CAD7047602.1"/>
    </source>
</evidence>
<protein>
    <submittedName>
        <fullName evidence="1">Phosphoglycerate kinase</fullName>
    </submittedName>
</protein>
<keyword evidence="2" id="KW-1185">Reference proteome</keyword>
<sequence length="120" mass="14160">MGLDMYARKTKKKISKMVDFKSDQYEEFYYWRKHPDLHGWMEDLYVSKGGKRVFNLTPVRLTLDDLDRLETDIREGNLPYTAGFFFGESDGTEVEGDLEFVALARAAIRDGYTVYYSSWW</sequence>
<evidence type="ECO:0000313" key="2">
    <source>
        <dbReference type="Proteomes" id="UP000601041"/>
    </source>
</evidence>
<keyword evidence="1" id="KW-0418">Kinase</keyword>
<accession>A0ABN7JU75</accession>
<dbReference type="GO" id="GO:0016301">
    <property type="term" value="F:kinase activity"/>
    <property type="evidence" value="ECO:0007669"/>
    <property type="project" value="UniProtKB-KW"/>
</dbReference>